<dbReference type="Pfam" id="PF01522">
    <property type="entry name" value="Polysacc_deac_1"/>
    <property type="match status" value="1"/>
</dbReference>
<gene>
    <name evidence="2" type="ORF">HNQ51_001284</name>
</gene>
<dbReference type="AlphaFoldDB" id="A0A840S5U2"/>
<organism evidence="2 3">
    <name type="scientific">Inhella inkyongensis</name>
    <dbReference type="NCBI Taxonomy" id="392593"/>
    <lineage>
        <taxon>Bacteria</taxon>
        <taxon>Pseudomonadati</taxon>
        <taxon>Pseudomonadota</taxon>
        <taxon>Betaproteobacteria</taxon>
        <taxon>Burkholderiales</taxon>
        <taxon>Sphaerotilaceae</taxon>
        <taxon>Inhella</taxon>
    </lineage>
</organism>
<dbReference type="Proteomes" id="UP000554837">
    <property type="component" value="Unassembled WGS sequence"/>
</dbReference>
<dbReference type="SUPFAM" id="SSF88713">
    <property type="entry name" value="Glycoside hydrolase/deacetylase"/>
    <property type="match status" value="1"/>
</dbReference>
<evidence type="ECO:0000313" key="2">
    <source>
        <dbReference type="EMBL" id="MBB5203991.1"/>
    </source>
</evidence>
<sequence length="346" mass="38502">MRVVLSADIEFDINGALTYPRTQTPRGVESVFRECVGGDQGLGFLVDTLDRHGLVGSFFVETLAARHFGVESIRHLVDRIGQNGQTHEIELHVHPEWQHLGQDDWRDSLHTAREQGWRPNPWLASLSPSDFESLLEEAIENFQAATGRRPCVFRAGSLSIARSMYPVLARHGLHMSSSVGLAINPPKDPELGLWHRAAAFDGVNEVPVTSFSDLGLGHWKHRRLLTIAGCTFAEIRKLLEQAHARGCGPVVLLTHASEFSVAVEPSDSRRFLPLEVNMRRLQELCAYLAAQSDRFDVTTLAACASLPATAAREERPLSIGPWQWPRRWADAHAVQRVTVRAQGPQL</sequence>
<evidence type="ECO:0000313" key="3">
    <source>
        <dbReference type="Proteomes" id="UP000554837"/>
    </source>
</evidence>
<dbReference type="InterPro" id="IPR002509">
    <property type="entry name" value="NODB_dom"/>
</dbReference>
<comment type="caution">
    <text evidence="2">The sequence shown here is derived from an EMBL/GenBank/DDBJ whole genome shotgun (WGS) entry which is preliminary data.</text>
</comment>
<feature type="domain" description="NodB homology" evidence="1">
    <location>
        <begin position="45"/>
        <end position="175"/>
    </location>
</feature>
<protein>
    <submittedName>
        <fullName evidence="2">Peptidoglycan/xylan/chitin deacetylase (PgdA/CDA1 family)</fullName>
    </submittedName>
</protein>
<dbReference type="OrthoDB" id="8597776at2"/>
<dbReference type="Gene3D" id="3.20.20.370">
    <property type="entry name" value="Glycoside hydrolase/deacetylase"/>
    <property type="match status" value="1"/>
</dbReference>
<accession>A0A840S5U2</accession>
<evidence type="ECO:0000259" key="1">
    <source>
        <dbReference type="Pfam" id="PF01522"/>
    </source>
</evidence>
<dbReference type="GO" id="GO:0005975">
    <property type="term" value="P:carbohydrate metabolic process"/>
    <property type="evidence" value="ECO:0007669"/>
    <property type="project" value="InterPro"/>
</dbReference>
<dbReference type="GO" id="GO:0016810">
    <property type="term" value="F:hydrolase activity, acting on carbon-nitrogen (but not peptide) bonds"/>
    <property type="evidence" value="ECO:0007669"/>
    <property type="project" value="InterPro"/>
</dbReference>
<name>A0A840S5U2_9BURK</name>
<dbReference type="EMBL" id="JACHHO010000001">
    <property type="protein sequence ID" value="MBB5203991.1"/>
    <property type="molecule type" value="Genomic_DNA"/>
</dbReference>
<proteinExistence type="predicted"/>
<reference evidence="2 3" key="1">
    <citation type="submission" date="2020-08" db="EMBL/GenBank/DDBJ databases">
        <title>Genomic Encyclopedia of Type Strains, Phase IV (KMG-IV): sequencing the most valuable type-strain genomes for metagenomic binning, comparative biology and taxonomic classification.</title>
        <authorList>
            <person name="Goeker M."/>
        </authorList>
    </citation>
    <scope>NUCLEOTIDE SEQUENCE [LARGE SCALE GENOMIC DNA]</scope>
    <source>
        <strain evidence="2 3">DSM 23958</strain>
    </source>
</reference>
<keyword evidence="3" id="KW-1185">Reference proteome</keyword>
<dbReference type="RefSeq" id="WP_138857002.1">
    <property type="nucleotide sequence ID" value="NZ_CP040709.1"/>
</dbReference>
<dbReference type="InterPro" id="IPR011330">
    <property type="entry name" value="Glyco_hydro/deAcase_b/a-brl"/>
</dbReference>